<evidence type="ECO:0000313" key="7">
    <source>
        <dbReference type="EMBL" id="STX09692.1"/>
    </source>
</evidence>
<dbReference type="Gene3D" id="3.40.30.10">
    <property type="entry name" value="Glutaredoxin"/>
    <property type="match status" value="1"/>
</dbReference>
<dbReference type="EMBL" id="UGNP01000001">
    <property type="protein sequence ID" value="STX09692.1"/>
    <property type="molecule type" value="Genomic_DNA"/>
</dbReference>
<dbReference type="PANTHER" id="PTHR12151">
    <property type="entry name" value="ELECTRON TRANSPORT PROTIN SCO1/SENC FAMILY MEMBER"/>
    <property type="match status" value="1"/>
</dbReference>
<evidence type="ECO:0000256" key="5">
    <source>
        <dbReference type="SAM" id="SignalP"/>
    </source>
</evidence>
<reference evidence="7 9" key="1">
    <citation type="submission" date="2018-06" db="EMBL/GenBank/DDBJ databases">
        <authorList>
            <consortium name="Pathogen Informatics"/>
            <person name="Doyle S."/>
        </authorList>
    </citation>
    <scope>NUCLEOTIDE SEQUENCE [LARGE SCALE GENOMIC DNA]</scope>
    <source>
        <strain evidence="7 9">NCTC10597</strain>
    </source>
</reference>
<protein>
    <submittedName>
        <fullName evidence="7">BsSco</fullName>
    </submittedName>
    <submittedName>
        <fullName evidence="8">Protein SCO1/2</fullName>
    </submittedName>
</protein>
<dbReference type="PROSITE" id="PS51352">
    <property type="entry name" value="THIOREDOXIN_2"/>
    <property type="match status" value="1"/>
</dbReference>
<dbReference type="Proteomes" id="UP000294641">
    <property type="component" value="Unassembled WGS sequence"/>
</dbReference>
<dbReference type="Proteomes" id="UP000254330">
    <property type="component" value="Unassembled WGS sequence"/>
</dbReference>
<dbReference type="OrthoDB" id="9811998at2"/>
<evidence type="ECO:0000256" key="1">
    <source>
        <dbReference type="ARBA" id="ARBA00010996"/>
    </source>
</evidence>
<dbReference type="RefSeq" id="WP_109350252.1">
    <property type="nucleotide sequence ID" value="NZ_BJUE01000023.1"/>
</dbReference>
<feature type="binding site" evidence="3">
    <location>
        <position position="71"/>
    </location>
    <ligand>
        <name>Cu cation</name>
        <dbReference type="ChEBI" id="CHEBI:23378"/>
    </ligand>
</feature>
<accession>A0A2U3AB05</accession>
<evidence type="ECO:0000313" key="8">
    <source>
        <dbReference type="EMBL" id="TDR35788.1"/>
    </source>
</evidence>
<name>A0A2U3AB05_9BACL</name>
<comment type="caution">
    <text evidence="7">The sequence shown here is derived from an EMBL/GenBank/DDBJ whole genome shotgun (WGS) entry which is preliminary data.</text>
</comment>
<dbReference type="InterPro" id="IPR003782">
    <property type="entry name" value="SCO1/SenC"/>
</dbReference>
<organism evidence="7 9">
    <name type="scientific">Kurthia zopfii</name>
    <dbReference type="NCBI Taxonomy" id="1650"/>
    <lineage>
        <taxon>Bacteria</taxon>
        <taxon>Bacillati</taxon>
        <taxon>Bacillota</taxon>
        <taxon>Bacilli</taxon>
        <taxon>Bacillales</taxon>
        <taxon>Caryophanaceae</taxon>
        <taxon>Kurthia</taxon>
    </lineage>
</organism>
<evidence type="ECO:0000259" key="6">
    <source>
        <dbReference type="PROSITE" id="PS51352"/>
    </source>
</evidence>
<feature type="binding site" evidence="3">
    <location>
        <position position="67"/>
    </location>
    <ligand>
        <name>Cu cation</name>
        <dbReference type="ChEBI" id="CHEBI:23378"/>
    </ligand>
</feature>
<evidence type="ECO:0000313" key="10">
    <source>
        <dbReference type="Proteomes" id="UP000294641"/>
    </source>
</evidence>
<dbReference type="CDD" id="cd02968">
    <property type="entry name" value="SCO"/>
    <property type="match status" value="1"/>
</dbReference>
<dbReference type="InterPro" id="IPR013766">
    <property type="entry name" value="Thioredoxin_domain"/>
</dbReference>
<evidence type="ECO:0000256" key="3">
    <source>
        <dbReference type="PIRSR" id="PIRSR603782-1"/>
    </source>
</evidence>
<feature type="signal peptide" evidence="5">
    <location>
        <begin position="1"/>
        <end position="24"/>
    </location>
</feature>
<evidence type="ECO:0000256" key="2">
    <source>
        <dbReference type="ARBA" id="ARBA00023008"/>
    </source>
</evidence>
<feature type="disulfide bond" description="Redox-active" evidence="4">
    <location>
        <begin position="67"/>
        <end position="71"/>
    </location>
</feature>
<dbReference type="AlphaFoldDB" id="A0A2U3AB05"/>
<evidence type="ECO:0000313" key="9">
    <source>
        <dbReference type="Proteomes" id="UP000254330"/>
    </source>
</evidence>
<dbReference type="SUPFAM" id="SSF52833">
    <property type="entry name" value="Thioredoxin-like"/>
    <property type="match status" value="1"/>
</dbReference>
<keyword evidence="3" id="KW-0479">Metal-binding</keyword>
<keyword evidence="5" id="KW-0732">Signal</keyword>
<gene>
    <name evidence="7" type="primary">ypmQ</name>
    <name evidence="8" type="ORF">DFR61_12818</name>
    <name evidence="7" type="ORF">NCTC10597_01385</name>
</gene>
<dbReference type="Pfam" id="PF02630">
    <property type="entry name" value="SCO1-SenC"/>
    <property type="match status" value="1"/>
</dbReference>
<dbReference type="GO" id="GO:0046872">
    <property type="term" value="F:metal ion binding"/>
    <property type="evidence" value="ECO:0007669"/>
    <property type="project" value="UniProtKB-KW"/>
</dbReference>
<feature type="chain" id="PRO_5039378000" evidence="5">
    <location>
        <begin position="25"/>
        <end position="199"/>
    </location>
</feature>
<dbReference type="PROSITE" id="PS51257">
    <property type="entry name" value="PROKAR_LIPOPROTEIN"/>
    <property type="match status" value="1"/>
</dbReference>
<keyword evidence="4" id="KW-1015">Disulfide bond</keyword>
<dbReference type="EMBL" id="SNZG01000028">
    <property type="protein sequence ID" value="TDR35788.1"/>
    <property type="molecule type" value="Genomic_DNA"/>
</dbReference>
<sequence>MKKLVRLVPILLIFTLLLSACSSAKSFKAETDYKVSDFTFTDQNKEKVSLADLKGKPWLVMFIFTSCTTVCPPMTANMSEIQKKLKDKGIEDYNIVGFSVDPDIDTPEALKGYLKNYQVPDESKWKFLTGFSQEEIEKFSVDSFKTLVKKTEGNDQVIHGSSFMLVSQEGKVVKSYSGVSDVPKDEIVVDLENIIEDGK</sequence>
<keyword evidence="10" id="KW-1185">Reference proteome</keyword>
<feature type="binding site" evidence="3">
    <location>
        <position position="159"/>
    </location>
    <ligand>
        <name>Cu cation</name>
        <dbReference type="ChEBI" id="CHEBI:23378"/>
    </ligand>
</feature>
<evidence type="ECO:0000256" key="4">
    <source>
        <dbReference type="PIRSR" id="PIRSR603782-2"/>
    </source>
</evidence>
<proteinExistence type="inferred from homology"/>
<feature type="domain" description="Thioredoxin" evidence="6">
    <location>
        <begin position="29"/>
        <end position="196"/>
    </location>
</feature>
<dbReference type="InterPro" id="IPR036249">
    <property type="entry name" value="Thioredoxin-like_sf"/>
</dbReference>
<comment type="similarity">
    <text evidence="1">Belongs to the SCO1/2 family.</text>
</comment>
<reference evidence="8 10" key="2">
    <citation type="submission" date="2019-03" db="EMBL/GenBank/DDBJ databases">
        <title>Genomic Encyclopedia of Type Strains, Phase IV (KMG-IV): sequencing the most valuable type-strain genomes for metagenomic binning, comparative biology and taxonomic classification.</title>
        <authorList>
            <person name="Goeker M."/>
        </authorList>
    </citation>
    <scope>NUCLEOTIDE SEQUENCE [LARGE SCALE GENOMIC DNA]</scope>
    <source>
        <strain evidence="8 10">DSM 20580</strain>
    </source>
</reference>
<keyword evidence="2 3" id="KW-0186">Copper</keyword>
<dbReference type="PANTHER" id="PTHR12151:SF25">
    <property type="entry name" value="LINALOOL DEHYDRATASE_ISOMERASE DOMAIN-CONTAINING PROTEIN"/>
    <property type="match status" value="1"/>
</dbReference>